<protein>
    <submittedName>
        <fullName evidence="3">Uncharacterized protein</fullName>
    </submittedName>
</protein>
<keyword evidence="4" id="KW-1185">Reference proteome</keyword>
<dbReference type="Proteomes" id="UP001152795">
    <property type="component" value="Unassembled WGS sequence"/>
</dbReference>
<keyword evidence="1" id="KW-0732">Signal</keyword>
<dbReference type="OrthoDB" id="10030431at2759"/>
<sequence length="267" mass="29429">MAKLAMIFLAVVLLQLLTTRVIAQCSALDQLQKRINSLQAEADKLKQSGCCNQDPCSKDVIAYYKFDRSFRDVCNGHNAVQVGSVGLAASSGISNGAALFNGASKLRIASLNGYTWGSQFSVSLWFKRTGQQGNYQGIINNGYYSYGSWEIRMGRENSGQKIGAGVVTSNSAATWNYATTASYNHWHHVAMTYDGATLNFYLDNQQQKGNSKCCQGNLVNKTNDVIIGQAGHGMSREFFYGYIDEVKLFKKALTADEVTQLYRLKNV</sequence>
<proteinExistence type="predicted"/>
<accession>A0A7D9IZG5</accession>
<comment type="caution">
    <text evidence="3">The sequence shown here is derived from an EMBL/GenBank/DDBJ whole genome shotgun (WGS) entry which is preliminary data.</text>
</comment>
<dbReference type="Pfam" id="PF13385">
    <property type="entry name" value="Laminin_G_3"/>
    <property type="match status" value="1"/>
</dbReference>
<evidence type="ECO:0000313" key="4">
    <source>
        <dbReference type="Proteomes" id="UP001152795"/>
    </source>
</evidence>
<reference evidence="3" key="1">
    <citation type="submission" date="2020-04" db="EMBL/GenBank/DDBJ databases">
        <authorList>
            <person name="Alioto T."/>
            <person name="Alioto T."/>
            <person name="Gomez Garrido J."/>
        </authorList>
    </citation>
    <scope>NUCLEOTIDE SEQUENCE</scope>
    <source>
        <strain evidence="3">A484AB</strain>
    </source>
</reference>
<gene>
    <name evidence="3" type="ORF">PACLA_8A060818</name>
</gene>
<evidence type="ECO:0000313" key="3">
    <source>
        <dbReference type="EMBL" id="CAB4020638.1"/>
    </source>
</evidence>
<dbReference type="InterPro" id="IPR006558">
    <property type="entry name" value="LamG-like"/>
</dbReference>
<evidence type="ECO:0000256" key="1">
    <source>
        <dbReference type="ARBA" id="ARBA00022729"/>
    </source>
</evidence>
<dbReference type="EMBL" id="CACRXK020011055">
    <property type="protein sequence ID" value="CAB4020638.1"/>
    <property type="molecule type" value="Genomic_DNA"/>
</dbReference>
<dbReference type="Gene3D" id="2.60.120.200">
    <property type="match status" value="1"/>
</dbReference>
<evidence type="ECO:0000256" key="2">
    <source>
        <dbReference type="ARBA" id="ARBA00023157"/>
    </source>
</evidence>
<organism evidence="3 4">
    <name type="scientific">Paramuricea clavata</name>
    <name type="common">Red gorgonian</name>
    <name type="synonym">Violescent sea-whip</name>
    <dbReference type="NCBI Taxonomy" id="317549"/>
    <lineage>
        <taxon>Eukaryota</taxon>
        <taxon>Metazoa</taxon>
        <taxon>Cnidaria</taxon>
        <taxon>Anthozoa</taxon>
        <taxon>Octocorallia</taxon>
        <taxon>Malacalcyonacea</taxon>
        <taxon>Plexauridae</taxon>
        <taxon>Paramuricea</taxon>
    </lineage>
</organism>
<dbReference type="SMART" id="SM00560">
    <property type="entry name" value="LamGL"/>
    <property type="match status" value="1"/>
</dbReference>
<name>A0A7D9IZG5_PARCT</name>
<keyword evidence="2" id="KW-1015">Disulfide bond</keyword>
<dbReference type="SUPFAM" id="SSF49899">
    <property type="entry name" value="Concanavalin A-like lectins/glucanases"/>
    <property type="match status" value="1"/>
</dbReference>
<dbReference type="InterPro" id="IPR013320">
    <property type="entry name" value="ConA-like_dom_sf"/>
</dbReference>
<dbReference type="AlphaFoldDB" id="A0A7D9IZG5"/>